<proteinExistence type="predicted"/>
<sequence length="142" mass="15532">MSSTIERPPAASLVAHATEYPADRENRERDDHRRQNSESETSSRPEAGDPQEQDPAVVVDTHHYESHVLDGVSAYQAAAHHALDKAAHASADAHPVPVHRAVYGPGLLDPGPQGRGRIVPETIRHAYEDHEPEPPHQVNMAT</sequence>
<dbReference type="RefSeq" id="WP_150495152.1">
    <property type="nucleotide sequence ID" value="NZ_BMFA01000002.1"/>
</dbReference>
<dbReference type="OrthoDB" id="7678346at2"/>
<accession>A0A916TD10</accession>
<protein>
    <submittedName>
        <fullName evidence="2">Uncharacterized protein</fullName>
    </submittedName>
</protein>
<keyword evidence="3" id="KW-1185">Reference proteome</keyword>
<reference evidence="2" key="1">
    <citation type="journal article" date="2014" name="Int. J. Syst. Evol. Microbiol.">
        <title>Complete genome sequence of Corynebacterium casei LMG S-19264T (=DSM 44701T), isolated from a smear-ripened cheese.</title>
        <authorList>
            <consortium name="US DOE Joint Genome Institute (JGI-PGF)"/>
            <person name="Walter F."/>
            <person name="Albersmeier A."/>
            <person name="Kalinowski J."/>
            <person name="Ruckert C."/>
        </authorList>
    </citation>
    <scope>NUCLEOTIDE SEQUENCE</scope>
    <source>
        <strain evidence="2">CGMCC 1.12426</strain>
    </source>
</reference>
<evidence type="ECO:0000313" key="3">
    <source>
        <dbReference type="Proteomes" id="UP000605148"/>
    </source>
</evidence>
<feature type="compositionally biased region" description="Basic and acidic residues" evidence="1">
    <location>
        <begin position="21"/>
        <end position="47"/>
    </location>
</feature>
<dbReference type="EMBL" id="BMFA01000002">
    <property type="protein sequence ID" value="GGB37930.1"/>
    <property type="molecule type" value="Genomic_DNA"/>
</dbReference>
<evidence type="ECO:0000313" key="2">
    <source>
        <dbReference type="EMBL" id="GGB37930.1"/>
    </source>
</evidence>
<dbReference type="AlphaFoldDB" id="A0A916TD10"/>
<gene>
    <name evidence="2" type="ORF">GCM10011316_07530</name>
</gene>
<name>A0A916TD10_9HYPH</name>
<evidence type="ECO:0000256" key="1">
    <source>
        <dbReference type="SAM" id="MobiDB-lite"/>
    </source>
</evidence>
<reference evidence="2" key="2">
    <citation type="submission" date="2020-09" db="EMBL/GenBank/DDBJ databases">
        <authorList>
            <person name="Sun Q."/>
            <person name="Zhou Y."/>
        </authorList>
    </citation>
    <scope>NUCLEOTIDE SEQUENCE</scope>
    <source>
        <strain evidence="2">CGMCC 1.12426</strain>
    </source>
</reference>
<comment type="caution">
    <text evidence="2">The sequence shown here is derived from an EMBL/GenBank/DDBJ whole genome shotgun (WGS) entry which is preliminary data.</text>
</comment>
<dbReference type="Proteomes" id="UP000605148">
    <property type="component" value="Unassembled WGS sequence"/>
</dbReference>
<organism evidence="2 3">
    <name type="scientific">Roseibium aquae</name>
    <dbReference type="NCBI Taxonomy" id="1323746"/>
    <lineage>
        <taxon>Bacteria</taxon>
        <taxon>Pseudomonadati</taxon>
        <taxon>Pseudomonadota</taxon>
        <taxon>Alphaproteobacteria</taxon>
        <taxon>Hyphomicrobiales</taxon>
        <taxon>Stappiaceae</taxon>
        <taxon>Roseibium</taxon>
    </lineage>
</organism>
<feature type="region of interest" description="Disordered" evidence="1">
    <location>
        <begin position="1"/>
        <end position="60"/>
    </location>
</feature>